<dbReference type="Pfam" id="PF03734">
    <property type="entry name" value="YkuD"/>
    <property type="match status" value="1"/>
</dbReference>
<dbReference type="EMBL" id="QRDP01000004">
    <property type="protein sequence ID" value="RED15714.1"/>
    <property type="molecule type" value="Genomic_DNA"/>
</dbReference>
<organism evidence="10 11">
    <name type="scientific">Parasphingopyxis lamellibrachiae</name>
    <dbReference type="NCBI Taxonomy" id="680125"/>
    <lineage>
        <taxon>Bacteria</taxon>
        <taxon>Pseudomonadati</taxon>
        <taxon>Pseudomonadota</taxon>
        <taxon>Alphaproteobacteria</taxon>
        <taxon>Sphingomonadales</taxon>
        <taxon>Sphingomonadaceae</taxon>
        <taxon>Parasphingopyxis</taxon>
    </lineage>
</organism>
<dbReference type="Proteomes" id="UP000256310">
    <property type="component" value="Unassembled WGS sequence"/>
</dbReference>
<evidence type="ECO:0000313" key="10">
    <source>
        <dbReference type="EMBL" id="RED15714.1"/>
    </source>
</evidence>
<keyword evidence="6 7" id="KW-0961">Cell wall biogenesis/degradation</keyword>
<sequence length="224" mass="23896">MSSNSKFALSFKLLLAAGLVAGATQLVSTGFVSTTIAPESPVVASVALPEAQPASELIQASFEEPTAEEEAGFRITDPLTVDGEMAFGEYAWNEEGVPAGEIRVIVDLEAERLYAYRGGSEIGRTVILYGHDDSPTPTGSFTITEKDEDHISNLYFVPMPYMMRLTNDGIAIHGSMVEEGFASRGCIGVPDDFAELLFNQVELGTRVLITRGSPVTDGNLVAGI</sequence>
<evidence type="ECO:0000256" key="7">
    <source>
        <dbReference type="PROSITE-ProRule" id="PRU01373"/>
    </source>
</evidence>
<keyword evidence="3" id="KW-0808">Transferase</keyword>
<feature type="domain" description="L,D-TPase catalytic" evidence="9">
    <location>
        <begin position="102"/>
        <end position="210"/>
    </location>
</feature>
<keyword evidence="5 7" id="KW-0573">Peptidoglycan synthesis</keyword>
<feature type="active site" description="Nucleophile" evidence="7">
    <location>
        <position position="186"/>
    </location>
</feature>
<dbReference type="InterPro" id="IPR005490">
    <property type="entry name" value="LD_TPept_cat_dom"/>
</dbReference>
<dbReference type="InterPro" id="IPR038063">
    <property type="entry name" value="Transpep_catalytic_dom"/>
</dbReference>
<reference evidence="10 11" key="1">
    <citation type="submission" date="2018-07" db="EMBL/GenBank/DDBJ databases">
        <title>Genomic Encyclopedia of Type Strains, Phase IV (KMG-IV): sequencing the most valuable type-strain genomes for metagenomic binning, comparative biology and taxonomic classification.</title>
        <authorList>
            <person name="Goeker M."/>
        </authorList>
    </citation>
    <scope>NUCLEOTIDE SEQUENCE [LARGE SCALE GENOMIC DNA]</scope>
    <source>
        <strain evidence="10 11">DSM 26725</strain>
    </source>
</reference>
<evidence type="ECO:0000256" key="5">
    <source>
        <dbReference type="ARBA" id="ARBA00022984"/>
    </source>
</evidence>
<dbReference type="PANTHER" id="PTHR30582">
    <property type="entry name" value="L,D-TRANSPEPTIDASE"/>
    <property type="match status" value="1"/>
</dbReference>
<accession>A0A3D9FD22</accession>
<comment type="similarity">
    <text evidence="2">Belongs to the YkuD family.</text>
</comment>
<gene>
    <name evidence="10" type="ORF">DFR46_0717</name>
</gene>
<dbReference type="GO" id="GO:0016740">
    <property type="term" value="F:transferase activity"/>
    <property type="evidence" value="ECO:0007669"/>
    <property type="project" value="UniProtKB-KW"/>
</dbReference>
<evidence type="ECO:0000313" key="11">
    <source>
        <dbReference type="Proteomes" id="UP000256310"/>
    </source>
</evidence>
<evidence type="ECO:0000256" key="3">
    <source>
        <dbReference type="ARBA" id="ARBA00022679"/>
    </source>
</evidence>
<dbReference type="GO" id="GO:0008360">
    <property type="term" value="P:regulation of cell shape"/>
    <property type="evidence" value="ECO:0007669"/>
    <property type="project" value="UniProtKB-UniRule"/>
</dbReference>
<feature type="active site" description="Proton donor/acceptor" evidence="7">
    <location>
        <position position="173"/>
    </location>
</feature>
<dbReference type="PROSITE" id="PS52029">
    <property type="entry name" value="LD_TPASE"/>
    <property type="match status" value="1"/>
</dbReference>
<dbReference type="GO" id="GO:0018104">
    <property type="term" value="P:peptidoglycan-protein cross-linking"/>
    <property type="evidence" value="ECO:0007669"/>
    <property type="project" value="TreeGrafter"/>
</dbReference>
<dbReference type="UniPathway" id="UPA00219"/>
<dbReference type="RefSeq" id="WP_162843384.1">
    <property type="nucleotide sequence ID" value="NZ_QRDP01000004.1"/>
</dbReference>
<evidence type="ECO:0000256" key="1">
    <source>
        <dbReference type="ARBA" id="ARBA00004752"/>
    </source>
</evidence>
<evidence type="ECO:0000256" key="6">
    <source>
        <dbReference type="ARBA" id="ARBA00023316"/>
    </source>
</evidence>
<comment type="caution">
    <text evidence="10">The sequence shown here is derived from an EMBL/GenBank/DDBJ whole genome shotgun (WGS) entry which is preliminary data.</text>
</comment>
<evidence type="ECO:0000256" key="2">
    <source>
        <dbReference type="ARBA" id="ARBA00005992"/>
    </source>
</evidence>
<evidence type="ECO:0000259" key="9">
    <source>
        <dbReference type="PROSITE" id="PS52029"/>
    </source>
</evidence>
<dbReference type="InterPro" id="IPR050979">
    <property type="entry name" value="LD-transpeptidase"/>
</dbReference>
<proteinExistence type="inferred from homology"/>
<dbReference type="GO" id="GO:0071555">
    <property type="term" value="P:cell wall organization"/>
    <property type="evidence" value="ECO:0007669"/>
    <property type="project" value="UniProtKB-UniRule"/>
</dbReference>
<dbReference type="GO" id="GO:0005576">
    <property type="term" value="C:extracellular region"/>
    <property type="evidence" value="ECO:0007669"/>
    <property type="project" value="TreeGrafter"/>
</dbReference>
<dbReference type="CDD" id="cd16913">
    <property type="entry name" value="YkuD_like"/>
    <property type="match status" value="1"/>
</dbReference>
<feature type="signal peptide" evidence="8">
    <location>
        <begin position="1"/>
        <end position="23"/>
    </location>
</feature>
<keyword evidence="10" id="KW-0449">Lipoprotein</keyword>
<protein>
    <submittedName>
        <fullName evidence="10">Lipoprotein-anchoring transpeptidase ErfK/SrfK</fullName>
    </submittedName>
</protein>
<dbReference type="Gene3D" id="2.40.440.10">
    <property type="entry name" value="L,D-transpeptidase catalytic domain-like"/>
    <property type="match status" value="1"/>
</dbReference>
<evidence type="ECO:0000256" key="8">
    <source>
        <dbReference type="SAM" id="SignalP"/>
    </source>
</evidence>
<name>A0A3D9FD22_9SPHN</name>
<comment type="pathway">
    <text evidence="1 7">Cell wall biogenesis; peptidoglycan biosynthesis.</text>
</comment>
<dbReference type="PANTHER" id="PTHR30582:SF2">
    <property type="entry name" value="L,D-TRANSPEPTIDASE YCIB-RELATED"/>
    <property type="match status" value="1"/>
</dbReference>
<feature type="chain" id="PRO_5017774820" evidence="8">
    <location>
        <begin position="24"/>
        <end position="224"/>
    </location>
</feature>
<evidence type="ECO:0000256" key="4">
    <source>
        <dbReference type="ARBA" id="ARBA00022960"/>
    </source>
</evidence>
<dbReference type="SUPFAM" id="SSF141523">
    <property type="entry name" value="L,D-transpeptidase catalytic domain-like"/>
    <property type="match status" value="1"/>
</dbReference>
<keyword evidence="4 7" id="KW-0133">Cell shape</keyword>
<dbReference type="AlphaFoldDB" id="A0A3D9FD22"/>
<keyword evidence="11" id="KW-1185">Reference proteome</keyword>
<keyword evidence="8" id="KW-0732">Signal</keyword>
<dbReference type="GO" id="GO:0071972">
    <property type="term" value="F:peptidoglycan L,D-transpeptidase activity"/>
    <property type="evidence" value="ECO:0007669"/>
    <property type="project" value="TreeGrafter"/>
</dbReference>